<dbReference type="InterPro" id="IPR009057">
    <property type="entry name" value="Homeodomain-like_sf"/>
</dbReference>
<gene>
    <name evidence="6" type="primary">TTF1</name>
</gene>
<evidence type="ECO:0000313" key="6">
    <source>
        <dbReference type="RefSeq" id="XP_015263020.1"/>
    </source>
</evidence>
<dbReference type="CDD" id="cd00167">
    <property type="entry name" value="SANT"/>
    <property type="match status" value="1"/>
</dbReference>
<dbReference type="PANTHER" id="PTHR46760">
    <property type="entry name" value="TRANSCRIPTION TERMINATION FACTOR 1"/>
    <property type="match status" value="1"/>
</dbReference>
<dbReference type="Pfam" id="PF13921">
    <property type="entry name" value="Myb_DNA-bind_6"/>
    <property type="match status" value="1"/>
</dbReference>
<dbReference type="InterPro" id="IPR017884">
    <property type="entry name" value="SANT_dom"/>
</dbReference>
<organism evidence="5 6">
    <name type="scientific">Gekko japonicus</name>
    <name type="common">Schlegel's Japanese gecko</name>
    <dbReference type="NCBI Taxonomy" id="146911"/>
    <lineage>
        <taxon>Eukaryota</taxon>
        <taxon>Metazoa</taxon>
        <taxon>Chordata</taxon>
        <taxon>Craniata</taxon>
        <taxon>Vertebrata</taxon>
        <taxon>Euteleostomi</taxon>
        <taxon>Lepidosauria</taxon>
        <taxon>Squamata</taxon>
        <taxon>Bifurcata</taxon>
        <taxon>Gekkota</taxon>
        <taxon>Gekkonidae</taxon>
        <taxon>Gekkoninae</taxon>
        <taxon>Gekko</taxon>
    </lineage>
</organism>
<evidence type="ECO:0000313" key="5">
    <source>
        <dbReference type="Proteomes" id="UP000694871"/>
    </source>
</evidence>
<protein>
    <submittedName>
        <fullName evidence="6">Transcription termination factor 1</fullName>
    </submittedName>
</protein>
<evidence type="ECO:0000259" key="4">
    <source>
        <dbReference type="PROSITE" id="PS51294"/>
    </source>
</evidence>
<dbReference type="InterPro" id="IPR053078">
    <property type="entry name" value="TTF1-like"/>
</dbReference>
<reference evidence="6" key="1">
    <citation type="submission" date="2025-08" db="UniProtKB">
        <authorList>
            <consortium name="RefSeq"/>
        </authorList>
    </citation>
    <scope>IDENTIFICATION</scope>
</reference>
<sequence length="731" mass="82221">MQNRTDPSSDEHKEAIHSSAEDSQVELFTSSPCKTQHSGLSQKKAATKLAASTELGSPVAPRKSLKHKGSSGVKDSDSTDVTPRKPHKHKKSSGMEDSDTTDVTPGKPRKHKRSSGMEDSDSIDVTPRKPHKHKKSSGMEDSDTTNVTPGKPRKHKRSSGMEDSDSTDVTPRKPHKHKKSSGVEDSDTTDVTPRKPRRHKKPSGTKGSDHTDVTPRKPRKHKESSGMEDSDGSSVGFEETAKSVTDHDQIKNKSQGKLFPSEDSSELPEILKDVGKLSSMGSPASQASFVEENEFLDASELVLPDLDTATQELGEFIPHVRNLSASAIRQLATRDLVRFRNFKQKGIAVKFGKFTKKENDQLRKNVEAFLKESGIESAEKLLFTHRFPEERAAIRKLKAEHFFGIRIAEGIPRPWRLVYYRARKIFDPNNNSGRYSDQEKRKLLEYQAIYGNNWKKISELMSRTSHSVALKYSQIKSKPKTGPWSKEETKRLLQAVEETLQENCKEFDSGPEEEEEDKCKALSVERENLYKGISWVEVEAKVGTRHWRQCKQKWMSIVTKRMSGGRVIAGRAQSLQLKINLIERLYELNIEDANDVDWEVLSSIIGDVWERMALSLGGYYVQRRFYKLKATRVPCWNRKTFPEIIDHLHEVTLPKLKALLKSKRAGGAARAQATPVKKQRKVFQLQDIFQESSDELIDDSEDELQAEGGAGGSGELLTGRKEGQSGGPERK</sequence>
<dbReference type="InterPro" id="IPR017930">
    <property type="entry name" value="Myb_dom"/>
</dbReference>
<feature type="domain" description="HTH myb-type" evidence="4">
    <location>
        <begin position="427"/>
        <end position="480"/>
    </location>
</feature>
<feature type="compositionally biased region" description="Basic and acidic residues" evidence="1">
    <location>
        <begin position="239"/>
        <end position="251"/>
    </location>
</feature>
<dbReference type="InterPro" id="IPR001005">
    <property type="entry name" value="SANT/Myb"/>
</dbReference>
<feature type="compositionally biased region" description="Basic and acidic residues" evidence="1">
    <location>
        <begin position="718"/>
        <end position="731"/>
    </location>
</feature>
<dbReference type="Gene3D" id="1.10.10.60">
    <property type="entry name" value="Homeodomain-like"/>
    <property type="match status" value="2"/>
</dbReference>
<dbReference type="SMART" id="SM00717">
    <property type="entry name" value="SANT"/>
    <property type="match status" value="2"/>
</dbReference>
<evidence type="ECO:0000259" key="3">
    <source>
        <dbReference type="PROSITE" id="PS51293"/>
    </source>
</evidence>
<proteinExistence type="predicted"/>
<feature type="region of interest" description="Disordered" evidence="1">
    <location>
        <begin position="699"/>
        <end position="731"/>
    </location>
</feature>
<feature type="domain" description="SANT" evidence="3">
    <location>
        <begin position="436"/>
        <end position="480"/>
    </location>
</feature>
<feature type="compositionally biased region" description="Polar residues" evidence="1">
    <location>
        <begin position="26"/>
        <end position="41"/>
    </location>
</feature>
<feature type="compositionally biased region" description="Basic residues" evidence="1">
    <location>
        <begin position="194"/>
        <end position="203"/>
    </location>
</feature>
<dbReference type="PROSITE" id="PS51293">
    <property type="entry name" value="SANT"/>
    <property type="match status" value="1"/>
</dbReference>
<evidence type="ECO:0000256" key="1">
    <source>
        <dbReference type="SAM" id="MobiDB-lite"/>
    </source>
</evidence>
<feature type="domain" description="Myb-like" evidence="2">
    <location>
        <begin position="427"/>
        <end position="475"/>
    </location>
</feature>
<dbReference type="PROSITE" id="PS50090">
    <property type="entry name" value="MYB_LIKE"/>
    <property type="match status" value="2"/>
</dbReference>
<dbReference type="GeneID" id="107107264"/>
<dbReference type="PANTHER" id="PTHR46760:SF1">
    <property type="entry name" value="TRANSCRIPTION TERMINATION FACTOR 1"/>
    <property type="match status" value="1"/>
</dbReference>
<dbReference type="Proteomes" id="UP000694871">
    <property type="component" value="Unplaced"/>
</dbReference>
<accession>A0ABM1JNI3</accession>
<dbReference type="SUPFAM" id="SSF46689">
    <property type="entry name" value="Homeodomain-like"/>
    <property type="match status" value="1"/>
</dbReference>
<keyword evidence="5" id="KW-1185">Reference proteome</keyword>
<feature type="region of interest" description="Disordered" evidence="1">
    <location>
        <begin position="1"/>
        <end position="266"/>
    </location>
</feature>
<feature type="compositionally biased region" description="Basic and acidic residues" evidence="1">
    <location>
        <begin position="7"/>
        <end position="20"/>
    </location>
</feature>
<dbReference type="RefSeq" id="XP_015263020.1">
    <property type="nucleotide sequence ID" value="XM_015407534.1"/>
</dbReference>
<feature type="domain" description="Myb-like" evidence="2">
    <location>
        <begin position="476"/>
        <end position="558"/>
    </location>
</feature>
<evidence type="ECO:0000259" key="2">
    <source>
        <dbReference type="PROSITE" id="PS50090"/>
    </source>
</evidence>
<dbReference type="PROSITE" id="PS51294">
    <property type="entry name" value="HTH_MYB"/>
    <property type="match status" value="1"/>
</dbReference>
<name>A0ABM1JNI3_GEKJA</name>